<keyword evidence="4" id="KW-1185">Reference proteome</keyword>
<evidence type="ECO:0000259" key="2">
    <source>
        <dbReference type="Pfam" id="PF11350"/>
    </source>
</evidence>
<sequence length="360" mass="37535">MTRPARRADGEEAPADSSTDASPAGGEGRANRPGRPGSSTAVRDRPRSSGRARGRDQRGRGAPGPGWGRPSDGGRGGGSSVLRSWRTWVIPALVVLTVLAVVEAVSPDGDAGSASPLLAPPTAASPTPVVTEAPRGAGQNVDIPSAELPAGGAFPVTGNGTWHVVPGTTPQAGTGRVYTYTVEVEDGIVVPEGEQAYATAVDATLTDPRSWVGSGQIAVRRIDAGVPDFRVSLSAQMTIRGLCGYSLRYEASCWKSDIGRVLINGSRWVRGAAAFEGQLGLYRQYAINHEVGHVFDNPHVPCPETGGLAPIMMQQSFGTANDYLAQLTEENPQGTQIPRDGKVCRPNAWPYPQGAVTPAG</sequence>
<organism evidence="3 4">
    <name type="scientific">Actinomycetospora rhizophila</name>
    <dbReference type="NCBI Taxonomy" id="1416876"/>
    <lineage>
        <taxon>Bacteria</taxon>
        <taxon>Bacillati</taxon>
        <taxon>Actinomycetota</taxon>
        <taxon>Actinomycetes</taxon>
        <taxon>Pseudonocardiales</taxon>
        <taxon>Pseudonocardiaceae</taxon>
        <taxon>Actinomycetospora</taxon>
    </lineage>
</organism>
<dbReference type="Pfam" id="PF11350">
    <property type="entry name" value="DUF3152"/>
    <property type="match status" value="1"/>
</dbReference>
<dbReference type="SUPFAM" id="SSF55486">
    <property type="entry name" value="Metalloproteases ('zincins'), catalytic domain"/>
    <property type="match status" value="1"/>
</dbReference>
<dbReference type="RefSeq" id="WP_378024419.1">
    <property type="nucleotide sequence ID" value="NZ_JBHSKG010000022.1"/>
</dbReference>
<feature type="compositionally biased region" description="Basic and acidic residues" evidence="1">
    <location>
        <begin position="1"/>
        <end position="10"/>
    </location>
</feature>
<comment type="caution">
    <text evidence="3">The sequence shown here is derived from an EMBL/GenBank/DDBJ whole genome shotgun (WGS) entry which is preliminary data.</text>
</comment>
<evidence type="ECO:0000256" key="1">
    <source>
        <dbReference type="SAM" id="MobiDB-lite"/>
    </source>
</evidence>
<evidence type="ECO:0000313" key="3">
    <source>
        <dbReference type="EMBL" id="MFC5142298.1"/>
    </source>
</evidence>
<feature type="domain" description="DUF3152" evidence="2">
    <location>
        <begin position="148"/>
        <end position="352"/>
    </location>
</feature>
<feature type="compositionally biased region" description="Gly residues" evidence="1">
    <location>
        <begin position="61"/>
        <end position="79"/>
    </location>
</feature>
<reference evidence="4" key="1">
    <citation type="journal article" date="2019" name="Int. J. Syst. Evol. Microbiol.">
        <title>The Global Catalogue of Microorganisms (GCM) 10K type strain sequencing project: providing services to taxonomists for standard genome sequencing and annotation.</title>
        <authorList>
            <consortium name="The Broad Institute Genomics Platform"/>
            <consortium name="The Broad Institute Genome Sequencing Center for Infectious Disease"/>
            <person name="Wu L."/>
            <person name="Ma J."/>
        </authorList>
    </citation>
    <scope>NUCLEOTIDE SEQUENCE [LARGE SCALE GENOMIC DNA]</scope>
    <source>
        <strain evidence="4">XZYJ18</strain>
    </source>
</reference>
<feature type="compositionally biased region" description="Low complexity" evidence="1">
    <location>
        <begin position="108"/>
        <end position="134"/>
    </location>
</feature>
<evidence type="ECO:0000313" key="4">
    <source>
        <dbReference type="Proteomes" id="UP001596175"/>
    </source>
</evidence>
<dbReference type="InterPro" id="IPR022603">
    <property type="entry name" value="DUF3152"/>
</dbReference>
<name>A0ABV9ZLE6_9PSEU</name>
<feature type="compositionally biased region" description="Low complexity" evidence="1">
    <location>
        <begin position="15"/>
        <end position="24"/>
    </location>
</feature>
<accession>A0ABV9ZLE6</accession>
<protein>
    <submittedName>
        <fullName evidence="3">DUF3152 domain-containing protein</fullName>
    </submittedName>
</protein>
<proteinExistence type="predicted"/>
<feature type="region of interest" description="Disordered" evidence="1">
    <location>
        <begin position="1"/>
        <end position="79"/>
    </location>
</feature>
<dbReference type="Proteomes" id="UP001596175">
    <property type="component" value="Unassembled WGS sequence"/>
</dbReference>
<feature type="region of interest" description="Disordered" evidence="1">
    <location>
        <begin position="108"/>
        <end position="142"/>
    </location>
</feature>
<dbReference type="EMBL" id="JBHSKG010000022">
    <property type="protein sequence ID" value="MFC5142298.1"/>
    <property type="molecule type" value="Genomic_DNA"/>
</dbReference>
<gene>
    <name evidence="3" type="ORF">ACFPK1_29010</name>
</gene>
<feature type="compositionally biased region" description="Basic and acidic residues" evidence="1">
    <location>
        <begin position="42"/>
        <end position="59"/>
    </location>
</feature>